<keyword evidence="3" id="KW-0106">Calcium</keyword>
<dbReference type="SUPFAM" id="SSF47473">
    <property type="entry name" value="EF-hand"/>
    <property type="match status" value="1"/>
</dbReference>
<feature type="domain" description="EF-hand" evidence="4">
    <location>
        <begin position="75"/>
        <end position="110"/>
    </location>
</feature>
<dbReference type="CDD" id="cd00051">
    <property type="entry name" value="EFh"/>
    <property type="match status" value="2"/>
</dbReference>
<dbReference type="Proteomes" id="UP000281553">
    <property type="component" value="Unassembled WGS sequence"/>
</dbReference>
<keyword evidence="2" id="KW-0677">Repeat</keyword>
<dbReference type="InterPro" id="IPR018247">
    <property type="entry name" value="EF_Hand_1_Ca_BS"/>
</dbReference>
<dbReference type="GO" id="GO:0005509">
    <property type="term" value="F:calcium ion binding"/>
    <property type="evidence" value="ECO:0007669"/>
    <property type="project" value="InterPro"/>
</dbReference>
<accession>A0A3P6Q9V6</accession>
<feature type="domain" description="EF-hand" evidence="4">
    <location>
        <begin position="111"/>
        <end position="146"/>
    </location>
</feature>
<dbReference type="EMBL" id="UYRU01000179">
    <property type="protein sequence ID" value="VDK29614.1"/>
    <property type="molecule type" value="Genomic_DNA"/>
</dbReference>
<evidence type="ECO:0000256" key="2">
    <source>
        <dbReference type="ARBA" id="ARBA00022737"/>
    </source>
</evidence>
<protein>
    <recommendedName>
        <fullName evidence="4">EF-hand domain-containing protein</fullName>
    </recommendedName>
</protein>
<dbReference type="InterPro" id="IPR051581">
    <property type="entry name" value="Ca-bind"/>
</dbReference>
<dbReference type="Pfam" id="PF13202">
    <property type="entry name" value="EF-hand_5"/>
    <property type="match status" value="1"/>
</dbReference>
<dbReference type="OrthoDB" id="444540at2759"/>
<dbReference type="FunFam" id="1.10.238.10:FF:000178">
    <property type="entry name" value="Calmodulin-2 A"/>
    <property type="match status" value="1"/>
</dbReference>
<name>A0A3P6Q9V6_DIBLA</name>
<evidence type="ECO:0000256" key="1">
    <source>
        <dbReference type="ARBA" id="ARBA00022723"/>
    </source>
</evidence>
<dbReference type="Pfam" id="PF13499">
    <property type="entry name" value="EF-hand_7"/>
    <property type="match status" value="1"/>
</dbReference>
<evidence type="ECO:0000313" key="5">
    <source>
        <dbReference type="EMBL" id="VDK29614.1"/>
    </source>
</evidence>
<dbReference type="AlphaFoldDB" id="A0A3P6Q9V6"/>
<keyword evidence="6" id="KW-1185">Reference proteome</keyword>
<evidence type="ECO:0000259" key="4">
    <source>
        <dbReference type="PROSITE" id="PS50222"/>
    </source>
</evidence>
<gene>
    <name evidence="5" type="ORF">DILT_LOCUS42</name>
</gene>
<proteinExistence type="predicted"/>
<sequence length="190" mass="21990">MAITERGNHDLQIKAKRKADISQDPLEKLRLQCLSRGASGILGLGRQFRIIDDDGDRYLDFKEFMKGCRDFGADLTKEEMENIFHRIDRDGSGHLDFDEFLNALRPPMPKCRIELINKAFMKMDRTNDGYITAEDLKGVYNCTYHPKYKNGEWTEEQVFQEFLKKFEAPNEIDGKVGHLSENVVVHVAIF</sequence>
<keyword evidence="1" id="KW-0479">Metal-binding</keyword>
<feature type="domain" description="EF-hand" evidence="4">
    <location>
        <begin position="39"/>
        <end position="74"/>
    </location>
</feature>
<dbReference type="InterPro" id="IPR002048">
    <property type="entry name" value="EF_hand_dom"/>
</dbReference>
<dbReference type="Gene3D" id="1.10.238.10">
    <property type="entry name" value="EF-hand"/>
    <property type="match status" value="2"/>
</dbReference>
<dbReference type="PANTHER" id="PTHR34524">
    <property type="entry name" value="CALCYPHOSIN"/>
    <property type="match status" value="1"/>
</dbReference>
<dbReference type="PROSITE" id="PS50222">
    <property type="entry name" value="EF_HAND_2"/>
    <property type="match status" value="3"/>
</dbReference>
<dbReference type="InterPro" id="IPR011992">
    <property type="entry name" value="EF-hand-dom_pair"/>
</dbReference>
<evidence type="ECO:0000256" key="3">
    <source>
        <dbReference type="ARBA" id="ARBA00022837"/>
    </source>
</evidence>
<dbReference type="GO" id="GO:0043226">
    <property type="term" value="C:organelle"/>
    <property type="evidence" value="ECO:0007669"/>
    <property type="project" value="UniProtKB-ARBA"/>
</dbReference>
<dbReference type="PROSITE" id="PS00018">
    <property type="entry name" value="EF_HAND_1"/>
    <property type="match status" value="2"/>
</dbReference>
<evidence type="ECO:0000313" key="6">
    <source>
        <dbReference type="Proteomes" id="UP000281553"/>
    </source>
</evidence>
<reference evidence="5 6" key="1">
    <citation type="submission" date="2018-11" db="EMBL/GenBank/DDBJ databases">
        <authorList>
            <consortium name="Pathogen Informatics"/>
        </authorList>
    </citation>
    <scope>NUCLEOTIDE SEQUENCE [LARGE SCALE GENOMIC DNA]</scope>
</reference>
<dbReference type="PANTHER" id="PTHR34524:SF6">
    <property type="entry name" value="CALCYPHOSINE LIKE"/>
    <property type="match status" value="1"/>
</dbReference>
<organism evidence="5 6">
    <name type="scientific">Dibothriocephalus latus</name>
    <name type="common">Fish tapeworm</name>
    <name type="synonym">Diphyllobothrium latum</name>
    <dbReference type="NCBI Taxonomy" id="60516"/>
    <lineage>
        <taxon>Eukaryota</taxon>
        <taxon>Metazoa</taxon>
        <taxon>Spiralia</taxon>
        <taxon>Lophotrochozoa</taxon>
        <taxon>Platyhelminthes</taxon>
        <taxon>Cestoda</taxon>
        <taxon>Eucestoda</taxon>
        <taxon>Diphyllobothriidea</taxon>
        <taxon>Diphyllobothriidae</taxon>
        <taxon>Dibothriocephalus</taxon>
    </lineage>
</organism>
<dbReference type="SMART" id="SM00054">
    <property type="entry name" value="EFh"/>
    <property type="match status" value="3"/>
</dbReference>